<dbReference type="PANTHER" id="PTHR35024">
    <property type="entry name" value="HYPOTHETICAL CYTOSOLIC PROTEIN"/>
    <property type="match status" value="1"/>
</dbReference>
<comment type="similarity">
    <text evidence="1">Belongs to the bactofilin family.</text>
</comment>
<protein>
    <recommendedName>
        <fullName evidence="4">Polymer-forming cytoskeletal protein</fullName>
    </recommendedName>
</protein>
<dbReference type="InterPro" id="IPR007607">
    <property type="entry name" value="BacA/B"/>
</dbReference>
<dbReference type="PANTHER" id="PTHR35024:SF4">
    <property type="entry name" value="POLYMER-FORMING CYTOSKELETAL PROTEIN"/>
    <property type="match status" value="1"/>
</dbReference>
<dbReference type="HOGENOM" id="CLU_072799_4_1_12"/>
<reference key="1">
    <citation type="submission" date="2009-08" db="EMBL/GenBank/DDBJ databases">
        <title>The genome sequence of Spirochaeta thermophila DSM6192.</title>
        <authorList>
            <person name="Angelov A."/>
            <person name="Mientus M."/>
            <person name="Wittenberg S."/>
            <person name="Lehmann R."/>
            <person name="Liesegang H."/>
            <person name="Daniel R."/>
            <person name="Liebl W."/>
        </authorList>
    </citation>
    <scope>NUCLEOTIDE SEQUENCE</scope>
    <source>
        <strain>DSM 6192</strain>
    </source>
</reference>
<name>E0RPL5_WINT6</name>
<organism evidence="2 3">
    <name type="scientific">Winmispira thermophila (strain ATCC 49972 / DSM 6192 / RI 19.B1)</name>
    <name type="common">Spirochaeta thermophila</name>
    <dbReference type="NCBI Taxonomy" id="665571"/>
    <lineage>
        <taxon>Bacteria</taxon>
        <taxon>Pseudomonadati</taxon>
        <taxon>Spirochaetota</taxon>
        <taxon>Spirochaetia</taxon>
        <taxon>Winmispirales</taxon>
        <taxon>Winmispiraceae</taxon>
        <taxon>Winmispira</taxon>
    </lineage>
</organism>
<dbReference type="Proteomes" id="UP000001296">
    <property type="component" value="Chromosome"/>
</dbReference>
<evidence type="ECO:0008006" key="4">
    <source>
        <dbReference type="Google" id="ProtNLM"/>
    </source>
</evidence>
<reference evidence="2 3" key="2">
    <citation type="journal article" date="2010" name="J. Bacteriol.">
        <title>Genome sequence of the polysaccharide-degrading, thermophilic anaerobe Spirochaeta thermophila DSM 6192.</title>
        <authorList>
            <person name="Angelov A."/>
            <person name="Liebl S."/>
            <person name="Ballschmiter M."/>
            <person name="Bomeke M."/>
            <person name="Lehmann R."/>
            <person name="Liesegang H."/>
            <person name="Daniel R."/>
            <person name="Liebl W."/>
        </authorList>
    </citation>
    <scope>NUCLEOTIDE SEQUENCE [LARGE SCALE GENOMIC DNA]</scope>
    <source>
        <strain evidence="3">ATCC 49972 / DSM 6192 / RI 19.B1</strain>
    </source>
</reference>
<dbReference type="EMBL" id="CP001698">
    <property type="protein sequence ID" value="ADN02797.1"/>
    <property type="molecule type" value="Genomic_DNA"/>
</dbReference>
<dbReference type="eggNOG" id="COG1664">
    <property type="taxonomic scope" value="Bacteria"/>
</dbReference>
<sequence length="126" mass="13022">MSETHVNSIIGAGTLLEGTIKGAHFLRVDGDVIGTIEVSGEVVIGKNARCEGVLRAGKVTVGGVFRGEMEVRKGVHLLSSGVVMGTVRAPALRIDEGAVFHARCAVRPEAAQDGDTPVIHPSRAAG</sequence>
<evidence type="ECO:0000313" key="2">
    <source>
        <dbReference type="EMBL" id="ADN02797.1"/>
    </source>
</evidence>
<dbReference type="AlphaFoldDB" id="E0RPL5"/>
<evidence type="ECO:0000256" key="1">
    <source>
        <dbReference type="ARBA" id="ARBA00044755"/>
    </source>
</evidence>
<dbReference type="RefSeq" id="WP_013314636.1">
    <property type="nucleotide sequence ID" value="NC_014484.1"/>
</dbReference>
<gene>
    <name evidence="2" type="ordered locus">STHERM_c18620</name>
</gene>
<dbReference type="KEGG" id="sta:STHERM_c18620"/>
<accession>E0RPL5</accession>
<dbReference type="PaxDb" id="665571-STHERM_c18620"/>
<dbReference type="Pfam" id="PF04519">
    <property type="entry name" value="Bactofilin"/>
    <property type="match status" value="1"/>
</dbReference>
<proteinExistence type="inferred from homology"/>
<evidence type="ECO:0000313" key="3">
    <source>
        <dbReference type="Proteomes" id="UP000001296"/>
    </source>
</evidence>